<gene>
    <name evidence="3" type="primary">LOC105368838</name>
</gene>
<dbReference type="InterPro" id="IPR013320">
    <property type="entry name" value="ConA-like_dom_sf"/>
</dbReference>
<dbReference type="SUPFAM" id="SSF49899">
    <property type="entry name" value="Concanavalin A-like lectins/glucanases"/>
    <property type="match status" value="1"/>
</dbReference>
<dbReference type="Pfam" id="PF00622">
    <property type="entry name" value="SPRY"/>
    <property type="match status" value="1"/>
</dbReference>
<evidence type="ECO:0000313" key="3">
    <source>
        <dbReference type="RefSeq" id="XP_011506268.1"/>
    </source>
</evidence>
<sequence>MSSGRHHYWEIKMITPVYGTDVMVGFGTKNVNLSEGTFCSPLGSNNESWGYSYRGYIQHNGQYESYLEHFKQGCLVGVYLDTWRGKLQFFMNRAPVGSAYTVLNELELYPMACSSSAKIIMKITYSSSLPVSLQTDCIPMLTPFQRIYLPLCFSGQHFLDVFADILKKLYDKAHNVHIYVESEIELSDESSSD</sequence>
<dbReference type="InterPro" id="IPR043136">
    <property type="entry name" value="B30.2/SPRY_sf"/>
</dbReference>
<dbReference type="InterPro" id="IPR001870">
    <property type="entry name" value="B30.2/SPRY"/>
</dbReference>
<evidence type="ECO:0000259" key="1">
    <source>
        <dbReference type="PROSITE" id="PS50188"/>
    </source>
</evidence>
<dbReference type="KEGG" id="csol:105368838"/>
<dbReference type="GeneID" id="105368838"/>
<dbReference type="Gene3D" id="2.60.120.920">
    <property type="match status" value="1"/>
</dbReference>
<dbReference type="GO" id="GO:0043161">
    <property type="term" value="P:proteasome-mediated ubiquitin-dependent protein catabolic process"/>
    <property type="evidence" value="ECO:0007669"/>
    <property type="project" value="TreeGrafter"/>
</dbReference>
<dbReference type="InterPro" id="IPR003877">
    <property type="entry name" value="SPRY_dom"/>
</dbReference>
<dbReference type="Proteomes" id="UP000695007">
    <property type="component" value="Unplaced"/>
</dbReference>
<name>A0AAJ6YXN0_9HYME</name>
<dbReference type="RefSeq" id="XP_011506268.1">
    <property type="nucleotide sequence ID" value="XM_011507966.1"/>
</dbReference>
<reference evidence="3" key="1">
    <citation type="submission" date="2025-08" db="UniProtKB">
        <authorList>
            <consortium name="RefSeq"/>
        </authorList>
    </citation>
    <scope>IDENTIFICATION</scope>
</reference>
<keyword evidence="2" id="KW-1185">Reference proteome</keyword>
<accession>A0AAJ6YXN0</accession>
<feature type="domain" description="B30.2/SPRY" evidence="1">
    <location>
        <begin position="1"/>
        <end position="130"/>
    </location>
</feature>
<dbReference type="PANTHER" id="PTHR12245">
    <property type="entry name" value="SPRY DOMAIN CONTAINING SOCS BOX PROTEIN"/>
    <property type="match status" value="1"/>
</dbReference>
<protein>
    <submittedName>
        <fullName evidence="3">SPRY domain-containing SOCS box protein 3</fullName>
    </submittedName>
</protein>
<dbReference type="InterPro" id="IPR050672">
    <property type="entry name" value="FBXO45-Fsn/SPSB_families"/>
</dbReference>
<dbReference type="PROSITE" id="PS50188">
    <property type="entry name" value="B302_SPRY"/>
    <property type="match status" value="1"/>
</dbReference>
<dbReference type="SMART" id="SM00449">
    <property type="entry name" value="SPRY"/>
    <property type="match status" value="1"/>
</dbReference>
<organism evidence="2 3">
    <name type="scientific">Ceratosolen solmsi marchali</name>
    <dbReference type="NCBI Taxonomy" id="326594"/>
    <lineage>
        <taxon>Eukaryota</taxon>
        <taxon>Metazoa</taxon>
        <taxon>Ecdysozoa</taxon>
        <taxon>Arthropoda</taxon>
        <taxon>Hexapoda</taxon>
        <taxon>Insecta</taxon>
        <taxon>Pterygota</taxon>
        <taxon>Neoptera</taxon>
        <taxon>Endopterygota</taxon>
        <taxon>Hymenoptera</taxon>
        <taxon>Apocrita</taxon>
        <taxon>Proctotrupomorpha</taxon>
        <taxon>Chalcidoidea</taxon>
        <taxon>Agaonidae</taxon>
        <taxon>Agaoninae</taxon>
        <taxon>Ceratosolen</taxon>
    </lineage>
</organism>
<dbReference type="PANTHER" id="PTHR12245:SF5">
    <property type="entry name" value="SPRY DOMAIN-CONTAINING SOCS BOX PROTEIN 3"/>
    <property type="match status" value="1"/>
</dbReference>
<dbReference type="AlphaFoldDB" id="A0AAJ6YXN0"/>
<evidence type="ECO:0000313" key="2">
    <source>
        <dbReference type="Proteomes" id="UP000695007"/>
    </source>
</evidence>
<proteinExistence type="predicted"/>
<dbReference type="GO" id="GO:0019005">
    <property type="term" value="C:SCF ubiquitin ligase complex"/>
    <property type="evidence" value="ECO:0007669"/>
    <property type="project" value="TreeGrafter"/>
</dbReference>